<keyword evidence="2" id="KW-0169">Cobalamin biosynthesis</keyword>
<accession>D9S0T5</accession>
<proteinExistence type="predicted"/>
<gene>
    <name evidence="4" type="ordered locus">Toce_0318</name>
</gene>
<protein>
    <submittedName>
        <fullName evidence="4">Precorrin-6x reductase</fullName>
    </submittedName>
</protein>
<evidence type="ECO:0000256" key="2">
    <source>
        <dbReference type="ARBA" id="ARBA00022573"/>
    </source>
</evidence>
<dbReference type="AlphaFoldDB" id="D9S0T5"/>
<keyword evidence="3" id="KW-0560">Oxidoreductase</keyword>
<sequence>MILVLAGTKDGRLLAEKLSSMGFEVFASVVTDYGGQLLGERVRVRIGPFGDTGLREFIARRGIRVVVDATHPFAKDISLKAIEVTRQMGVKYIRYERKESAREYYTGVIMARDFEDAAQKAAEFHTIFLTIGSRNLEKFAGLKGMGKKLVVRVLPTSEVLKKCEQLGFSPGEIIAARGPFSAEMNYLMFRDYGIDAVVSKESGPEGGVPEKLEAARRLGIPVILIQRPPLVYPVVVNNMEDLLKEMGNDDGS</sequence>
<dbReference type="PROSITE" id="PS51014">
    <property type="entry name" value="COBK_CBIJ"/>
    <property type="match status" value="1"/>
</dbReference>
<dbReference type="NCBIfam" id="TIGR00715">
    <property type="entry name" value="precor6x_red"/>
    <property type="match status" value="1"/>
</dbReference>
<dbReference type="Proteomes" id="UP000000272">
    <property type="component" value="Chromosome"/>
</dbReference>
<evidence type="ECO:0000313" key="5">
    <source>
        <dbReference type="Proteomes" id="UP000000272"/>
    </source>
</evidence>
<evidence type="ECO:0000313" key="4">
    <source>
        <dbReference type="EMBL" id="ADL07099.1"/>
    </source>
</evidence>
<dbReference type="InterPro" id="IPR003723">
    <property type="entry name" value="Precorrin-6x_reduct"/>
</dbReference>
<keyword evidence="5" id="KW-1185">Reference proteome</keyword>
<dbReference type="eggNOG" id="COG2099">
    <property type="taxonomic scope" value="Bacteria"/>
</dbReference>
<dbReference type="UniPathway" id="UPA00148"/>
<dbReference type="KEGG" id="toc:Toce_0318"/>
<dbReference type="OrthoDB" id="9780707at2"/>
<comment type="pathway">
    <text evidence="1">Cofactor biosynthesis; adenosylcobalamin biosynthesis.</text>
</comment>
<evidence type="ECO:0000256" key="1">
    <source>
        <dbReference type="ARBA" id="ARBA00004953"/>
    </source>
</evidence>
<reference evidence="4 5" key="1">
    <citation type="journal article" date="2010" name="Stand. Genomic Sci.">
        <title>Complete genome sequence of Thermosediminibacter oceani type strain (JW/IW-1228P).</title>
        <authorList>
            <person name="Pitluck S."/>
            <person name="Yasawong M."/>
            <person name="Munk C."/>
            <person name="Nolan M."/>
            <person name="Lapidus A."/>
            <person name="Lucas S."/>
            <person name="Glavina Del Rio T."/>
            <person name="Tice H."/>
            <person name="Cheng J.F."/>
            <person name="Bruce D."/>
            <person name="Detter C."/>
            <person name="Tapia R."/>
            <person name="Han C."/>
            <person name="Goodwin L."/>
            <person name="Liolios K."/>
            <person name="Ivanova N."/>
            <person name="Mavromatis K."/>
            <person name="Mikhailova N."/>
            <person name="Pati A."/>
            <person name="Chen A."/>
            <person name="Palaniappan K."/>
            <person name="Land M."/>
            <person name="Hauser L."/>
            <person name="Chang Y.J."/>
            <person name="Jeffries C.D."/>
            <person name="Rohde M."/>
            <person name="Spring S."/>
            <person name="Sikorski J."/>
            <person name="Goker M."/>
            <person name="Woyke T."/>
            <person name="Bristow J."/>
            <person name="Eisen J.A."/>
            <person name="Markowitz V."/>
            <person name="Hugenholtz P."/>
            <person name="Kyrpides N.C."/>
            <person name="Klenk H.P."/>
        </authorList>
    </citation>
    <scope>NUCLEOTIDE SEQUENCE [LARGE SCALE GENOMIC DNA]</scope>
    <source>
        <strain evidence="5">ATCC BAA-1034 / DSM 16646 / JW/IW-1228P</strain>
    </source>
</reference>
<dbReference type="Pfam" id="PF02571">
    <property type="entry name" value="CbiJ"/>
    <property type="match status" value="1"/>
</dbReference>
<dbReference type="RefSeq" id="WP_013275149.1">
    <property type="nucleotide sequence ID" value="NC_014377.1"/>
</dbReference>
<dbReference type="STRING" id="555079.Toce_0318"/>
<dbReference type="EMBL" id="CP002131">
    <property type="protein sequence ID" value="ADL07099.1"/>
    <property type="molecule type" value="Genomic_DNA"/>
</dbReference>
<name>D9S0T5_THEOJ</name>
<evidence type="ECO:0000256" key="3">
    <source>
        <dbReference type="ARBA" id="ARBA00023002"/>
    </source>
</evidence>
<organism evidence="4 5">
    <name type="scientific">Thermosediminibacter oceani (strain ATCC BAA-1034 / DSM 16646 / JW/IW-1228P)</name>
    <dbReference type="NCBI Taxonomy" id="555079"/>
    <lineage>
        <taxon>Bacteria</taxon>
        <taxon>Bacillati</taxon>
        <taxon>Bacillota</taxon>
        <taxon>Clostridia</taxon>
        <taxon>Thermosediminibacterales</taxon>
        <taxon>Thermosediminibacteraceae</taxon>
        <taxon>Thermosediminibacter</taxon>
    </lineage>
</organism>
<dbReference type="PANTHER" id="PTHR36925">
    <property type="entry name" value="COBALT-PRECORRIN-6A REDUCTASE"/>
    <property type="match status" value="1"/>
</dbReference>
<dbReference type="GO" id="GO:0016994">
    <property type="term" value="F:precorrin-6A reductase activity"/>
    <property type="evidence" value="ECO:0007669"/>
    <property type="project" value="InterPro"/>
</dbReference>
<dbReference type="GO" id="GO:0009236">
    <property type="term" value="P:cobalamin biosynthetic process"/>
    <property type="evidence" value="ECO:0007669"/>
    <property type="project" value="UniProtKB-UniPathway"/>
</dbReference>
<dbReference type="HOGENOM" id="CLU_068627_0_0_9"/>
<dbReference type="PANTHER" id="PTHR36925:SF1">
    <property type="entry name" value="COBALT-PRECORRIN-6A REDUCTASE"/>
    <property type="match status" value="1"/>
</dbReference>